<organism evidence="3 4">
    <name type="scientific">Castilleja foliolosa</name>
    <dbReference type="NCBI Taxonomy" id="1961234"/>
    <lineage>
        <taxon>Eukaryota</taxon>
        <taxon>Viridiplantae</taxon>
        <taxon>Streptophyta</taxon>
        <taxon>Embryophyta</taxon>
        <taxon>Tracheophyta</taxon>
        <taxon>Spermatophyta</taxon>
        <taxon>Magnoliopsida</taxon>
        <taxon>eudicotyledons</taxon>
        <taxon>Gunneridae</taxon>
        <taxon>Pentapetalae</taxon>
        <taxon>asterids</taxon>
        <taxon>lamiids</taxon>
        <taxon>Lamiales</taxon>
        <taxon>Orobanchaceae</taxon>
        <taxon>Pedicularideae</taxon>
        <taxon>Castillejinae</taxon>
        <taxon>Castilleja</taxon>
    </lineage>
</organism>
<dbReference type="SUPFAM" id="SSF81631">
    <property type="entry name" value="PAP/OAS1 substrate-binding domain"/>
    <property type="match status" value="1"/>
</dbReference>
<evidence type="ECO:0000256" key="1">
    <source>
        <dbReference type="SAM" id="MobiDB-lite"/>
    </source>
</evidence>
<evidence type="ECO:0000313" key="4">
    <source>
        <dbReference type="Proteomes" id="UP001632038"/>
    </source>
</evidence>
<dbReference type="InterPro" id="IPR043519">
    <property type="entry name" value="NT_sf"/>
</dbReference>
<gene>
    <name evidence="3" type="ORF">CASFOL_026905</name>
</gene>
<reference evidence="4" key="1">
    <citation type="journal article" date="2024" name="IScience">
        <title>Strigolactones Initiate the Formation of Haustorium-like Structures in Castilleja.</title>
        <authorList>
            <person name="Buerger M."/>
            <person name="Peterson D."/>
            <person name="Chory J."/>
        </authorList>
    </citation>
    <scope>NUCLEOTIDE SEQUENCE [LARGE SCALE GENOMIC DNA]</scope>
</reference>
<evidence type="ECO:0000259" key="2">
    <source>
        <dbReference type="Pfam" id="PF22600"/>
    </source>
</evidence>
<dbReference type="InterPro" id="IPR054708">
    <property type="entry name" value="MTPAP-like_central"/>
</dbReference>
<keyword evidence="4" id="KW-1185">Reference proteome</keyword>
<feature type="domain" description="Poly(A) RNA polymerase mitochondrial-like central palm" evidence="2">
    <location>
        <begin position="37"/>
        <end position="178"/>
    </location>
</feature>
<comment type="caution">
    <text evidence="3">The sequence shown here is derived from an EMBL/GenBank/DDBJ whole genome shotgun (WGS) entry which is preliminary data.</text>
</comment>
<name>A0ABD3CIE5_9LAMI</name>
<dbReference type="Gene3D" id="3.30.460.10">
    <property type="entry name" value="Beta Polymerase, domain 2"/>
    <property type="match status" value="1"/>
</dbReference>
<dbReference type="EMBL" id="JAVIJP010000034">
    <property type="protein sequence ID" value="KAL3629683.1"/>
    <property type="molecule type" value="Genomic_DNA"/>
</dbReference>
<dbReference type="Pfam" id="PF22600">
    <property type="entry name" value="MTPAP-like_central"/>
    <property type="match status" value="1"/>
</dbReference>
<feature type="region of interest" description="Disordered" evidence="1">
    <location>
        <begin position="434"/>
        <end position="481"/>
    </location>
</feature>
<protein>
    <recommendedName>
        <fullName evidence="2">Poly(A) RNA polymerase mitochondrial-like central palm domain-containing protein</fullName>
    </recommendedName>
</protein>
<evidence type="ECO:0000313" key="3">
    <source>
        <dbReference type="EMBL" id="KAL3629683.1"/>
    </source>
</evidence>
<dbReference type="PANTHER" id="PTHR12271:SF134">
    <property type="entry name" value="NUCLEOTIDYLTRANSFERASE FAMILY PROTEIN"/>
    <property type="match status" value="1"/>
</dbReference>
<sequence length="481" mass="53941">MALRAKVLQKKAEKFELKKLQVLKVDKEKVLALEPLLQDVYANRRPKPAEYEVRRDLIRVFNDIAKEIYGHSKDIPVVLEFGSFVMDLFSTSSDLDLSVNFKTTTVPFPREKKIQTLRKFAKKLYAIQSKGHIYGVLPITTAKVPILKCVDRGTGVECDISVENRDGILKSQIIHIISSVDERFPKLSFLFGTCVIYCCICMMSTDMSPQMKTWAKSYNINSSKDKTLNSLSIILLVAFHLQTRDPPILPPFSSIFKDGTDPETVVKSVSNFVNYGKQNRESLAELFVTLLIKLSSVEKLWPKGLCASTRSGTWTSKTWDSKVACISVEDFTDPSQNVARAVGQAEVKRIYKCIDISIRHVFAFMDGKIGAEVKDILFGKDGIRSITRRVETGKRKKQVMYTGSARTTRIFHQDQDTVDESGLAKKMRIGPGNVEESIGTGYDPTRRQTGGWEGNWQPSGGGWEGTTPQQLDAGGWGGKSW</sequence>
<dbReference type="Gene3D" id="1.10.1410.10">
    <property type="match status" value="1"/>
</dbReference>
<dbReference type="PANTHER" id="PTHR12271">
    <property type="entry name" value="POLY A POLYMERASE CID PAP -RELATED"/>
    <property type="match status" value="1"/>
</dbReference>
<dbReference type="SUPFAM" id="SSF81301">
    <property type="entry name" value="Nucleotidyltransferase"/>
    <property type="match status" value="1"/>
</dbReference>
<dbReference type="AlphaFoldDB" id="A0ABD3CIE5"/>
<proteinExistence type="predicted"/>
<dbReference type="Proteomes" id="UP001632038">
    <property type="component" value="Unassembled WGS sequence"/>
</dbReference>
<dbReference type="CDD" id="cd05402">
    <property type="entry name" value="NT_PAP_TUTase"/>
    <property type="match status" value="1"/>
</dbReference>
<accession>A0ABD3CIE5</accession>